<dbReference type="Proteomes" id="UP000749559">
    <property type="component" value="Unassembled WGS sequence"/>
</dbReference>
<reference evidence="2" key="1">
    <citation type="submission" date="2022-03" db="EMBL/GenBank/DDBJ databases">
        <authorList>
            <person name="Martin C."/>
        </authorList>
    </citation>
    <scope>NUCLEOTIDE SEQUENCE</scope>
</reference>
<protein>
    <submittedName>
        <fullName evidence="2">Uncharacterized protein</fullName>
    </submittedName>
</protein>
<name>A0A8S4PE56_OWEFU</name>
<feature type="compositionally biased region" description="Basic and acidic residues" evidence="1">
    <location>
        <begin position="148"/>
        <end position="165"/>
    </location>
</feature>
<comment type="caution">
    <text evidence="2">The sequence shown here is derived from an EMBL/GenBank/DDBJ whole genome shotgun (WGS) entry which is preliminary data.</text>
</comment>
<accession>A0A8S4PE56</accession>
<sequence length="502" mass="56677">MANEGSTDGVSSLLKTFMKARVKNVAEESKLQDFVTTLEKERIFNQIITNNYIFEIKKELYRLEKEATNSSKIELNPDRTKRKSDGNIYDTDNNDKNQQYNSTLQAIREDTESPMKKSEQDNTRELPNIDQAVNPTGDLVRSQTYTEGFHESKDNERQTKSEQSKKRLSRGFSFLKTKTKQIGTMGRAGLFGKNKSINLEPAKTAAAELKALNMKFQRNTYASFDRKQLGEDDAYAKSDLSRLPKLVDILPFPLNDPYKDEKYRRKKGPQDKPAIFVGLDMGESSENLAITDYWVGDPRAVGSIRRDRKSATEMAVQSKAFGELRRAQKDLIGEPLCSRNCNRKGTIHDSDMNNTVTIVLPKISKPFKPRHKAISVDVLAIVEDTCDTTDVAIEEHSALAQQVSLPGIDMSTFNPSKVTPADPEKVEKDLEQTRITRTKKIKKLNDNYEKAKNTTLFSKESTAIVDVNKDTRIRVGYSYKGDSNAIRKSKLTQSMPSLNVAA</sequence>
<dbReference type="OrthoDB" id="6327497at2759"/>
<dbReference type="AlphaFoldDB" id="A0A8S4PE56"/>
<organism evidence="2 3">
    <name type="scientific">Owenia fusiformis</name>
    <name type="common">Polychaete worm</name>
    <dbReference type="NCBI Taxonomy" id="6347"/>
    <lineage>
        <taxon>Eukaryota</taxon>
        <taxon>Metazoa</taxon>
        <taxon>Spiralia</taxon>
        <taxon>Lophotrochozoa</taxon>
        <taxon>Annelida</taxon>
        <taxon>Polychaeta</taxon>
        <taxon>Sedentaria</taxon>
        <taxon>Canalipalpata</taxon>
        <taxon>Sabellida</taxon>
        <taxon>Oweniida</taxon>
        <taxon>Oweniidae</taxon>
        <taxon>Owenia</taxon>
    </lineage>
</organism>
<gene>
    <name evidence="2" type="ORF">OFUS_LOCUS17461</name>
</gene>
<keyword evidence="3" id="KW-1185">Reference proteome</keyword>
<feature type="compositionally biased region" description="Basic and acidic residues" evidence="1">
    <location>
        <begin position="107"/>
        <end position="124"/>
    </location>
</feature>
<evidence type="ECO:0000313" key="2">
    <source>
        <dbReference type="EMBL" id="CAH1792503.1"/>
    </source>
</evidence>
<feature type="compositionally biased region" description="Basic and acidic residues" evidence="1">
    <location>
        <begin position="75"/>
        <end position="85"/>
    </location>
</feature>
<feature type="region of interest" description="Disordered" evidence="1">
    <location>
        <begin position="68"/>
        <end position="170"/>
    </location>
</feature>
<feature type="compositionally biased region" description="Polar residues" evidence="1">
    <location>
        <begin position="96"/>
        <end position="105"/>
    </location>
</feature>
<dbReference type="EMBL" id="CAIIXF020000008">
    <property type="protein sequence ID" value="CAH1792503.1"/>
    <property type="molecule type" value="Genomic_DNA"/>
</dbReference>
<proteinExistence type="predicted"/>
<evidence type="ECO:0000256" key="1">
    <source>
        <dbReference type="SAM" id="MobiDB-lite"/>
    </source>
</evidence>
<evidence type="ECO:0000313" key="3">
    <source>
        <dbReference type="Proteomes" id="UP000749559"/>
    </source>
</evidence>